<name>A0AAQ3TZ38_PASNO</name>
<dbReference type="Pfam" id="PF06697">
    <property type="entry name" value="DUF1191"/>
    <property type="match status" value="1"/>
</dbReference>
<organism evidence="4 5">
    <name type="scientific">Paspalum notatum var. saurae</name>
    <dbReference type="NCBI Taxonomy" id="547442"/>
    <lineage>
        <taxon>Eukaryota</taxon>
        <taxon>Viridiplantae</taxon>
        <taxon>Streptophyta</taxon>
        <taxon>Embryophyta</taxon>
        <taxon>Tracheophyta</taxon>
        <taxon>Spermatophyta</taxon>
        <taxon>Magnoliopsida</taxon>
        <taxon>Liliopsida</taxon>
        <taxon>Poales</taxon>
        <taxon>Poaceae</taxon>
        <taxon>PACMAD clade</taxon>
        <taxon>Panicoideae</taxon>
        <taxon>Andropogonodae</taxon>
        <taxon>Paspaleae</taxon>
        <taxon>Paspalinae</taxon>
        <taxon>Paspalum</taxon>
    </lineage>
</organism>
<keyword evidence="3" id="KW-0732">Signal</keyword>
<dbReference type="GO" id="GO:0016020">
    <property type="term" value="C:membrane"/>
    <property type="evidence" value="ECO:0007669"/>
    <property type="project" value="TreeGrafter"/>
</dbReference>
<dbReference type="AlphaFoldDB" id="A0AAQ3TZ38"/>
<feature type="transmembrane region" description="Helical" evidence="2">
    <location>
        <begin position="244"/>
        <end position="271"/>
    </location>
</feature>
<feature type="signal peptide" evidence="3">
    <location>
        <begin position="1"/>
        <end position="26"/>
    </location>
</feature>
<dbReference type="Proteomes" id="UP001341281">
    <property type="component" value="Chromosome 06"/>
</dbReference>
<evidence type="ECO:0000256" key="2">
    <source>
        <dbReference type="SAM" id="Phobius"/>
    </source>
</evidence>
<feature type="region of interest" description="Disordered" evidence="1">
    <location>
        <begin position="276"/>
        <end position="321"/>
    </location>
</feature>
<keyword evidence="2" id="KW-1133">Transmembrane helix</keyword>
<evidence type="ECO:0000313" key="4">
    <source>
        <dbReference type="EMBL" id="WVZ82411.1"/>
    </source>
</evidence>
<feature type="compositionally biased region" description="Basic and acidic residues" evidence="1">
    <location>
        <begin position="308"/>
        <end position="321"/>
    </location>
</feature>
<dbReference type="InterPro" id="IPR010605">
    <property type="entry name" value="DUF1191"/>
</dbReference>
<evidence type="ECO:0000256" key="1">
    <source>
        <dbReference type="SAM" id="MobiDB-lite"/>
    </source>
</evidence>
<dbReference type="EMBL" id="CP144750">
    <property type="protein sequence ID" value="WVZ82411.1"/>
    <property type="molecule type" value="Genomic_DNA"/>
</dbReference>
<feature type="compositionally biased region" description="Basic and acidic residues" evidence="1">
    <location>
        <begin position="277"/>
        <end position="291"/>
    </location>
</feature>
<evidence type="ECO:0008006" key="6">
    <source>
        <dbReference type="Google" id="ProtNLM"/>
    </source>
</evidence>
<keyword evidence="5" id="KW-1185">Reference proteome</keyword>
<feature type="chain" id="PRO_5042849420" description="Transmembrane protein" evidence="3">
    <location>
        <begin position="27"/>
        <end position="321"/>
    </location>
</feature>
<evidence type="ECO:0000256" key="3">
    <source>
        <dbReference type="SAM" id="SignalP"/>
    </source>
</evidence>
<keyword evidence="2" id="KW-0472">Membrane</keyword>
<sequence>MAKTSFFLPLLARAVLLAAFLRPCCAAQTRDANISAVETAIRARAFELLRGAGQQQLVAVPLSVPGAGGVEVEASALRVRSNKLWADGVNATAAGLAFAVPPRVVPAPFARRVAIVFERFAGGGSASAFAAPRGYALAAPVVGLLAYDASAGPDAWVALRALGAPVRVEFKNLSAAVVAAGKGLNATTARCVTFAASGEVVATHAVASGSACAVTGTGHFGIAVRVPEAPPPASAAVRARWRLWAWRVGVGAGGVLGASALALSVAAAVSWSRRRRREEMERRTMAGEELGRMTLRGSRMPSAKVVRTRPELEERSPPPWR</sequence>
<protein>
    <recommendedName>
        <fullName evidence="6">Transmembrane protein</fullName>
    </recommendedName>
</protein>
<reference evidence="4 5" key="1">
    <citation type="submission" date="2024-02" db="EMBL/GenBank/DDBJ databases">
        <title>High-quality chromosome-scale genome assembly of Pensacola bahiagrass (Paspalum notatum Flugge var. saurae).</title>
        <authorList>
            <person name="Vega J.M."/>
            <person name="Podio M."/>
            <person name="Orjuela J."/>
            <person name="Siena L.A."/>
            <person name="Pessino S.C."/>
            <person name="Combes M.C."/>
            <person name="Mariac C."/>
            <person name="Albertini E."/>
            <person name="Pupilli F."/>
            <person name="Ortiz J.P.A."/>
            <person name="Leblanc O."/>
        </authorList>
    </citation>
    <scope>NUCLEOTIDE SEQUENCE [LARGE SCALE GENOMIC DNA]</scope>
    <source>
        <strain evidence="4">R1</strain>
        <tissue evidence="4">Leaf</tissue>
    </source>
</reference>
<accession>A0AAQ3TZ38</accession>
<evidence type="ECO:0000313" key="5">
    <source>
        <dbReference type="Proteomes" id="UP001341281"/>
    </source>
</evidence>
<dbReference type="PANTHER" id="PTHR33512:SF33">
    <property type="entry name" value="OS06G0158800 PROTEIN"/>
    <property type="match status" value="1"/>
</dbReference>
<proteinExistence type="predicted"/>
<dbReference type="PANTHER" id="PTHR33512">
    <property type="entry name" value="PROTEIN, PUTATIVE (DUF1191)-RELATED"/>
    <property type="match status" value="1"/>
</dbReference>
<gene>
    <name evidence="4" type="ORF">U9M48_029677</name>
</gene>
<keyword evidence="2" id="KW-0812">Transmembrane</keyword>